<evidence type="ECO:0000256" key="1">
    <source>
        <dbReference type="ARBA" id="ARBA00006484"/>
    </source>
</evidence>
<keyword evidence="4" id="KW-1185">Reference proteome</keyword>
<dbReference type="EMBL" id="NOII01000001">
    <property type="protein sequence ID" value="OYD58794.1"/>
    <property type="molecule type" value="Genomic_DNA"/>
</dbReference>
<protein>
    <recommendedName>
        <fullName evidence="5">3-oxoacyl-ACP reductase</fullName>
    </recommendedName>
</protein>
<dbReference type="PRINTS" id="PR00081">
    <property type="entry name" value="GDHRDH"/>
</dbReference>
<dbReference type="InterPro" id="IPR050259">
    <property type="entry name" value="SDR"/>
</dbReference>
<name>A0A235FCP3_9BACL</name>
<dbReference type="OrthoDB" id="9803333at2"/>
<dbReference type="GO" id="GO:0032787">
    <property type="term" value="P:monocarboxylic acid metabolic process"/>
    <property type="evidence" value="ECO:0007669"/>
    <property type="project" value="UniProtKB-ARBA"/>
</dbReference>
<dbReference type="GO" id="GO:0016491">
    <property type="term" value="F:oxidoreductase activity"/>
    <property type="evidence" value="ECO:0007669"/>
    <property type="project" value="UniProtKB-KW"/>
</dbReference>
<evidence type="ECO:0000313" key="3">
    <source>
        <dbReference type="EMBL" id="OYD58794.1"/>
    </source>
</evidence>
<evidence type="ECO:0008006" key="5">
    <source>
        <dbReference type="Google" id="ProtNLM"/>
    </source>
</evidence>
<dbReference type="FunFam" id="3.40.50.720:FF:000173">
    <property type="entry name" value="3-oxoacyl-[acyl-carrier protein] reductase"/>
    <property type="match status" value="1"/>
</dbReference>
<evidence type="ECO:0000313" key="4">
    <source>
        <dbReference type="Proteomes" id="UP000215059"/>
    </source>
</evidence>
<comment type="caution">
    <text evidence="3">The sequence shown here is derived from an EMBL/GenBank/DDBJ whole genome shotgun (WGS) entry which is preliminary data.</text>
</comment>
<dbReference type="InterPro" id="IPR036291">
    <property type="entry name" value="NAD(P)-bd_dom_sf"/>
</dbReference>
<evidence type="ECO:0000256" key="2">
    <source>
        <dbReference type="ARBA" id="ARBA00023002"/>
    </source>
</evidence>
<dbReference type="Pfam" id="PF13561">
    <property type="entry name" value="adh_short_C2"/>
    <property type="match status" value="1"/>
</dbReference>
<dbReference type="Gene3D" id="3.40.50.720">
    <property type="entry name" value="NAD(P)-binding Rossmann-like Domain"/>
    <property type="match status" value="1"/>
</dbReference>
<dbReference type="Proteomes" id="UP000215059">
    <property type="component" value="Unassembled WGS sequence"/>
</dbReference>
<dbReference type="NCBIfam" id="NF047420">
    <property type="entry name" value="EF_P_mod_YmfI"/>
    <property type="match status" value="1"/>
</dbReference>
<dbReference type="InterPro" id="IPR002347">
    <property type="entry name" value="SDR_fam"/>
</dbReference>
<gene>
    <name evidence="3" type="ORF">CGZ90_02520</name>
</gene>
<dbReference type="InterPro" id="IPR020904">
    <property type="entry name" value="Sc_DH/Rdtase_CS"/>
</dbReference>
<dbReference type="SUPFAM" id="SSF51735">
    <property type="entry name" value="NAD(P)-binding Rossmann-fold domains"/>
    <property type="match status" value="1"/>
</dbReference>
<organism evidence="3 4">
    <name type="scientific">Fictibacillus aquaticus</name>
    <dbReference type="NCBI Taxonomy" id="2021314"/>
    <lineage>
        <taxon>Bacteria</taxon>
        <taxon>Bacillati</taxon>
        <taxon>Bacillota</taxon>
        <taxon>Bacilli</taxon>
        <taxon>Bacillales</taxon>
        <taxon>Fictibacillaceae</taxon>
        <taxon>Fictibacillus</taxon>
    </lineage>
</organism>
<dbReference type="CDD" id="cd05233">
    <property type="entry name" value="SDR_c"/>
    <property type="match status" value="1"/>
</dbReference>
<reference evidence="3 4" key="1">
    <citation type="submission" date="2017-07" db="EMBL/GenBank/DDBJ databases">
        <title>Fictibacillus sp. nov. GDSW-R2A3 Genome sequencing and assembly.</title>
        <authorList>
            <person name="Mayilraj S."/>
        </authorList>
    </citation>
    <scope>NUCLEOTIDE SEQUENCE [LARGE SCALE GENOMIC DNA]</scope>
    <source>
        <strain evidence="3 4">GDSW-R2A3</strain>
    </source>
</reference>
<accession>A0A235FCP3</accession>
<keyword evidence="2" id="KW-0560">Oxidoreductase</keyword>
<dbReference type="PANTHER" id="PTHR42879:SF2">
    <property type="entry name" value="3-OXOACYL-[ACYL-CARRIER-PROTEIN] REDUCTASE FABG"/>
    <property type="match status" value="1"/>
</dbReference>
<comment type="similarity">
    <text evidence="1">Belongs to the short-chain dehydrogenases/reductases (SDR) family.</text>
</comment>
<dbReference type="PROSITE" id="PS00061">
    <property type="entry name" value="ADH_SHORT"/>
    <property type="match status" value="1"/>
</dbReference>
<dbReference type="AlphaFoldDB" id="A0A235FCP3"/>
<dbReference type="PANTHER" id="PTHR42879">
    <property type="entry name" value="3-OXOACYL-(ACYL-CARRIER-PROTEIN) REDUCTASE"/>
    <property type="match status" value="1"/>
</dbReference>
<proteinExistence type="inferred from homology"/>
<sequence length="254" mass="26883">MLNNEGVFFWREIVKPSVLITGASGGIGRAVAKEISGSYSKMFLHYYSKKNETEILADELSNSGISCKAVYADLSAEGGAEQLLSQTGTKLSSVVLISGSTHYGLLQDMSQNELQKVITLNLTAPIEIVKSVIPHMISQRNGAIVAVTSIWGESGASCESVYSAAKGGMNTFIKAIAKELGPNGIRANAVAPGAVDTGMLQDFTEDEIKDLIDQIPSGRLARPEEIAGAVNFLLGSGSSYINGHILSVNGAWRT</sequence>